<evidence type="ECO:0000256" key="5">
    <source>
        <dbReference type="ARBA" id="ARBA00023054"/>
    </source>
</evidence>
<evidence type="ECO:0000256" key="10">
    <source>
        <dbReference type="ARBA" id="ARBA00043913"/>
    </source>
</evidence>
<dbReference type="FunFam" id="2.130.10.10:FF:000881">
    <property type="entry name" value="Mitochondrial division protein 1"/>
    <property type="match status" value="1"/>
</dbReference>
<dbReference type="PROSITE" id="PS00678">
    <property type="entry name" value="WD_REPEATS_1"/>
    <property type="match status" value="3"/>
</dbReference>
<keyword evidence="7" id="KW-0472">Membrane</keyword>
<gene>
    <name evidence="15" type="ORF">FGADI_2852</name>
</gene>
<dbReference type="EMBL" id="JABFAI010000061">
    <property type="protein sequence ID" value="KAF4957835.1"/>
    <property type="molecule type" value="Genomic_DNA"/>
</dbReference>
<feature type="repeat" description="WD" evidence="11">
    <location>
        <begin position="354"/>
        <end position="386"/>
    </location>
</feature>
<dbReference type="PANTHER" id="PTHR22847:SF637">
    <property type="entry name" value="WD REPEAT DOMAIN 5B"/>
    <property type="match status" value="1"/>
</dbReference>
<keyword evidence="5 12" id="KW-0175">Coiled coil</keyword>
<dbReference type="GO" id="GO:1990234">
    <property type="term" value="C:transferase complex"/>
    <property type="evidence" value="ECO:0007669"/>
    <property type="project" value="UniProtKB-ARBA"/>
</dbReference>
<dbReference type="Gene3D" id="2.130.10.10">
    <property type="entry name" value="YVTN repeat-like/Quinoprotein amine dehydrogenase"/>
    <property type="match status" value="2"/>
</dbReference>
<sequence length="1161" mass="130265">MANQETHYGFDEGGDDDQSIVSTRGLEAFSRKVTTTATHLIGPNAEATANHYQTAMAEVHKQMKRPTVQRSMFAMARTTPTDLMRSRLSTHEIQHRALTYLPDELLANIPEHDNPYSLFQGFQASFPELTDEGKKFHRRVTRGRKMLEDSDGTPGSPKKLTQLKKEKAAMMHEFGLLGTRKSMASYEIREIDNKIANLHGMRRIILDRLAGLEQDEAMLEHDISEMEIRVDEAQALVDEAEEIARNTRTQDEQDLVGDADDHDHEFMSQSVYDKIPSSEAGSTPRKTKKVHRKKSMPILHEHFEPGTAIRELRAHKDTITAIDFDAPFGTMVTAALDDTVRVWDLNAGRCMGYLEGHTASVRALQVEDNILATGSMDATIRLWDLSKAHYDPHGGLGKDDDEDAIAFGTDNHLEPPPGSMADCPLYTLESHVDEITALHFRGDVMVSGSADKTIRHWDLEKGRCVQTLDVMWAAAASMTTTDSGWRPTGRSQSSSADFVGALQVFETALACGTADGMVRLWDLRSGQVHRSLVGHTGAVTCLQFDDVHLVTGSVDRSIRIWDLRTGSIYDAYAYDNPITDMMFDARRIVSAAGEDVVKVYDKVEGRQWECGAGITAAEEGKTPAIVERADLDPVELYLSWNMASAAYGEILVRYFEITQELAKAPDAQPRTTNAGPSGPGGSEGVSERVLGKSTDRVAGTDPTADAMLRLLARQAQTLITIRNDLTSNKSVVNINQDLPKKRIADLISISSSKFYAYRYDLLPVIWRQIYTDACILDSFSLIAQPLIIDSIVPDKLLDIVVEKLDRALITAGGGGRQQWLEETIRMLEVAWAANEEHERPTKRQRYDTSMQFFSNYQPHGQPKLSPTRECPRHSGWTMPQFEDYMNSNDGEPRPVVFTDLITEWPALTDRPWKDPEYLLSQTFGGRRLVPVEIGRSYVDEGWGQELIQFREFLARYVTGETKSIGYLAQHNLFQQIPSLRNDISIPDFCWVDVPPHPTTPSLNQSPVDMPQLNAWFGPARTITPLHTDGYHNLLCQVVGNKYIRLYPPRTTHAMRPRASEHGVDMSNTSGLDVGVLEEWDEKPKHMDDEDVQKMRKQLEGIEYCECILKPGDTLVIPIGWWHYVRSLSVSFSVANIVNPLPTDRTLLVQTPVDFTAYQNDM</sequence>
<reference evidence="15" key="1">
    <citation type="journal article" date="2020" name="BMC Genomics">
        <title>Correction to: Identification and distribution of gene clusters required for synthesis of sphingolipid metabolism inhibitors in diverse species of the filamentous fungus Fusarium.</title>
        <authorList>
            <person name="Kim H.S."/>
            <person name="Lohmar J.M."/>
            <person name="Busman M."/>
            <person name="Brown D.W."/>
            <person name="Naumann T.A."/>
            <person name="Divon H.H."/>
            <person name="Lysoe E."/>
            <person name="Uhlig S."/>
            <person name="Proctor R.H."/>
        </authorList>
    </citation>
    <scope>NUCLEOTIDE SEQUENCE</scope>
    <source>
        <strain evidence="15">NRRL 45417</strain>
    </source>
</reference>
<evidence type="ECO:0000256" key="11">
    <source>
        <dbReference type="PROSITE-ProRule" id="PRU00221"/>
    </source>
</evidence>
<evidence type="ECO:0000256" key="2">
    <source>
        <dbReference type="ARBA" id="ARBA00022574"/>
    </source>
</evidence>
<feature type="coiled-coil region" evidence="12">
    <location>
        <begin position="209"/>
        <end position="250"/>
    </location>
</feature>
<evidence type="ECO:0000259" key="14">
    <source>
        <dbReference type="PROSITE" id="PS51184"/>
    </source>
</evidence>
<dbReference type="Pfam" id="PF00400">
    <property type="entry name" value="WD40"/>
    <property type="match status" value="4"/>
</dbReference>
<dbReference type="InterPro" id="IPR036322">
    <property type="entry name" value="WD40_repeat_dom_sf"/>
</dbReference>
<evidence type="ECO:0000313" key="15">
    <source>
        <dbReference type="EMBL" id="KAF4957835.1"/>
    </source>
</evidence>
<dbReference type="PANTHER" id="PTHR22847">
    <property type="entry name" value="WD40 REPEAT PROTEIN"/>
    <property type="match status" value="1"/>
</dbReference>
<feature type="repeat" description="WD" evidence="11">
    <location>
        <begin position="532"/>
        <end position="571"/>
    </location>
</feature>
<dbReference type="CDD" id="cd00200">
    <property type="entry name" value="WD40"/>
    <property type="match status" value="1"/>
</dbReference>
<evidence type="ECO:0000256" key="8">
    <source>
        <dbReference type="ARBA" id="ARBA00038415"/>
    </source>
</evidence>
<reference evidence="15" key="2">
    <citation type="submission" date="2020-05" db="EMBL/GenBank/DDBJ databases">
        <authorList>
            <person name="Kim H.-S."/>
            <person name="Proctor R.H."/>
            <person name="Brown D.W."/>
        </authorList>
    </citation>
    <scope>NUCLEOTIDE SEQUENCE</scope>
    <source>
        <strain evidence="15">NRRL 45417</strain>
    </source>
</reference>
<comment type="similarity">
    <text evidence="8">Belongs to the WD repeat MDV1/CAF4 family.</text>
</comment>
<dbReference type="Gene3D" id="2.60.120.650">
    <property type="entry name" value="Cupin"/>
    <property type="match status" value="1"/>
</dbReference>
<feature type="compositionally biased region" description="Basic and acidic residues" evidence="13">
    <location>
        <begin position="685"/>
        <end position="695"/>
    </location>
</feature>
<evidence type="ECO:0000313" key="16">
    <source>
        <dbReference type="Proteomes" id="UP000604273"/>
    </source>
</evidence>
<proteinExistence type="inferred from homology"/>
<evidence type="ECO:0000256" key="1">
    <source>
        <dbReference type="ARBA" id="ARBA00004570"/>
    </source>
</evidence>
<keyword evidence="4" id="KW-1000">Mitochondrion outer membrane</keyword>
<dbReference type="CDD" id="cd22881">
    <property type="entry name" value="Mdv1_N"/>
    <property type="match status" value="1"/>
</dbReference>
<dbReference type="PROSITE" id="PS50294">
    <property type="entry name" value="WD_REPEATS_REGION"/>
    <property type="match status" value="4"/>
</dbReference>
<dbReference type="InterPro" id="IPR003347">
    <property type="entry name" value="JmjC_dom"/>
</dbReference>
<dbReference type="GO" id="GO:0005634">
    <property type="term" value="C:nucleus"/>
    <property type="evidence" value="ECO:0007669"/>
    <property type="project" value="TreeGrafter"/>
</dbReference>
<keyword evidence="2 11" id="KW-0853">WD repeat</keyword>
<dbReference type="InterPro" id="IPR015943">
    <property type="entry name" value="WD40/YVTN_repeat-like_dom_sf"/>
</dbReference>
<feature type="region of interest" description="Disordered" evidence="13">
    <location>
        <begin position="665"/>
        <end position="700"/>
    </location>
</feature>
<evidence type="ECO:0000256" key="3">
    <source>
        <dbReference type="ARBA" id="ARBA00022737"/>
    </source>
</evidence>
<comment type="subcellular location">
    <subcellularLocation>
        <location evidence="1">Mitochondrion outer membrane</location>
        <topology evidence="1">Peripheral membrane protein</topology>
        <orientation evidence="1">Cytoplasmic side</orientation>
    </subcellularLocation>
</comment>
<dbReference type="InterPro" id="IPR001680">
    <property type="entry name" value="WD40_rpt"/>
</dbReference>
<dbReference type="InterPro" id="IPR020472">
    <property type="entry name" value="WD40_PAC1"/>
</dbReference>
<keyword evidence="3" id="KW-0677">Repeat</keyword>
<dbReference type="PRINTS" id="PR00320">
    <property type="entry name" value="GPROTEINBRPT"/>
</dbReference>
<dbReference type="SUPFAM" id="SSF51197">
    <property type="entry name" value="Clavaminate synthase-like"/>
    <property type="match status" value="1"/>
</dbReference>
<accession>A0A8H4TH18</accession>
<dbReference type="InterPro" id="IPR019775">
    <property type="entry name" value="WD40_repeat_CS"/>
</dbReference>
<comment type="function">
    <text evidence="10">Involved in mitochondrial fission. Acts as an adapter protein required to form mitochondrial fission complexes. Formation of these complexes is required to promote constriction and fission of the mitochondrial compartment at a late step in mitochondrial division.</text>
</comment>
<dbReference type="GO" id="GO:0005741">
    <property type="term" value="C:mitochondrial outer membrane"/>
    <property type="evidence" value="ECO:0007669"/>
    <property type="project" value="UniProtKB-SubCell"/>
</dbReference>
<feature type="repeat" description="WD" evidence="11">
    <location>
        <begin position="509"/>
        <end position="531"/>
    </location>
</feature>
<dbReference type="SMART" id="SM00558">
    <property type="entry name" value="JmjC"/>
    <property type="match status" value="1"/>
</dbReference>
<dbReference type="Gene3D" id="6.10.280.220">
    <property type="match status" value="1"/>
</dbReference>
<dbReference type="SUPFAM" id="SSF50978">
    <property type="entry name" value="WD40 repeat-like"/>
    <property type="match status" value="1"/>
</dbReference>
<keyword evidence="16" id="KW-1185">Reference proteome</keyword>
<organism evidence="15 16">
    <name type="scientific">Fusarium gaditjirri</name>
    <dbReference type="NCBI Taxonomy" id="282569"/>
    <lineage>
        <taxon>Eukaryota</taxon>
        <taxon>Fungi</taxon>
        <taxon>Dikarya</taxon>
        <taxon>Ascomycota</taxon>
        <taxon>Pezizomycotina</taxon>
        <taxon>Sordariomycetes</taxon>
        <taxon>Hypocreomycetidae</taxon>
        <taxon>Hypocreales</taxon>
        <taxon>Nectriaceae</taxon>
        <taxon>Fusarium</taxon>
        <taxon>Fusarium nisikadoi species complex</taxon>
    </lineage>
</organism>
<feature type="repeat" description="WD" evidence="11">
    <location>
        <begin position="312"/>
        <end position="353"/>
    </location>
</feature>
<dbReference type="Proteomes" id="UP000604273">
    <property type="component" value="Unassembled WGS sequence"/>
</dbReference>
<evidence type="ECO:0000256" key="9">
    <source>
        <dbReference type="ARBA" id="ARBA00039789"/>
    </source>
</evidence>
<feature type="repeat" description="WD" evidence="11">
    <location>
        <begin position="428"/>
        <end position="467"/>
    </location>
</feature>
<protein>
    <recommendedName>
        <fullName evidence="9">Mitochondrial division protein 1</fullName>
    </recommendedName>
</protein>
<dbReference type="InterPro" id="IPR041667">
    <property type="entry name" value="Cupin_8"/>
</dbReference>
<evidence type="ECO:0000256" key="4">
    <source>
        <dbReference type="ARBA" id="ARBA00022787"/>
    </source>
</evidence>
<feature type="domain" description="JmjC" evidence="14">
    <location>
        <begin position="965"/>
        <end position="1150"/>
    </location>
</feature>
<keyword evidence="6" id="KW-0496">Mitochondrion</keyword>
<dbReference type="AlphaFoldDB" id="A0A8H4TH18"/>
<dbReference type="OrthoDB" id="496at2759"/>
<evidence type="ECO:0000256" key="6">
    <source>
        <dbReference type="ARBA" id="ARBA00023128"/>
    </source>
</evidence>
<evidence type="ECO:0000256" key="12">
    <source>
        <dbReference type="SAM" id="Coils"/>
    </source>
</evidence>
<evidence type="ECO:0000256" key="13">
    <source>
        <dbReference type="SAM" id="MobiDB-lite"/>
    </source>
</evidence>
<evidence type="ECO:0000256" key="7">
    <source>
        <dbReference type="ARBA" id="ARBA00023136"/>
    </source>
</evidence>
<dbReference type="SMART" id="SM00320">
    <property type="entry name" value="WD40"/>
    <property type="match status" value="6"/>
</dbReference>
<name>A0A8H4TH18_9HYPO</name>
<comment type="caution">
    <text evidence="15">The sequence shown here is derived from an EMBL/GenBank/DDBJ whole genome shotgun (WGS) entry which is preliminary data.</text>
</comment>
<dbReference type="Pfam" id="PF13621">
    <property type="entry name" value="Cupin_8"/>
    <property type="match status" value="1"/>
</dbReference>
<dbReference type="PROSITE" id="PS51184">
    <property type="entry name" value="JMJC"/>
    <property type="match status" value="1"/>
</dbReference>
<dbReference type="PROSITE" id="PS50082">
    <property type="entry name" value="WD_REPEATS_2"/>
    <property type="match status" value="5"/>
</dbReference>